<reference evidence="1" key="1">
    <citation type="submission" date="2019-03" db="EMBL/GenBank/DDBJ databases">
        <authorList>
            <person name="Mank J."/>
            <person name="Almeida P."/>
        </authorList>
    </citation>
    <scope>NUCLEOTIDE SEQUENCE</scope>
    <source>
        <strain evidence="1">78183</strain>
    </source>
</reference>
<proteinExistence type="predicted"/>
<name>A0A6N2ME42_SALVM</name>
<organism evidence="1">
    <name type="scientific">Salix viminalis</name>
    <name type="common">Common osier</name>
    <name type="synonym">Basket willow</name>
    <dbReference type="NCBI Taxonomy" id="40686"/>
    <lineage>
        <taxon>Eukaryota</taxon>
        <taxon>Viridiplantae</taxon>
        <taxon>Streptophyta</taxon>
        <taxon>Embryophyta</taxon>
        <taxon>Tracheophyta</taxon>
        <taxon>Spermatophyta</taxon>
        <taxon>Magnoliopsida</taxon>
        <taxon>eudicotyledons</taxon>
        <taxon>Gunneridae</taxon>
        <taxon>Pentapetalae</taxon>
        <taxon>rosids</taxon>
        <taxon>fabids</taxon>
        <taxon>Malpighiales</taxon>
        <taxon>Salicaceae</taxon>
        <taxon>Saliceae</taxon>
        <taxon>Salix</taxon>
    </lineage>
</organism>
<evidence type="ECO:0000313" key="1">
    <source>
        <dbReference type="EMBL" id="VFU52074.1"/>
    </source>
</evidence>
<sequence>MLSTPRLSLEDRFLPAKLCSLFRKTHKTGFAFFPKCRITISTVLSNINISHPYLPSLPPDPINRTQYQFRERMMSFLEQILGDMKNEVSGLMMYSCCPPFSEIFGYTACRQLSQMFLAVLFFHSSEYVLVAAIRILVHS</sequence>
<gene>
    <name evidence="1" type="ORF">SVIM_LOCUS354751</name>
</gene>
<protein>
    <submittedName>
        <fullName evidence="1">Uncharacterized protein</fullName>
    </submittedName>
</protein>
<accession>A0A6N2ME42</accession>
<dbReference type="AlphaFoldDB" id="A0A6N2ME42"/>
<dbReference type="EMBL" id="CAADRP010001782">
    <property type="protein sequence ID" value="VFU52074.1"/>
    <property type="molecule type" value="Genomic_DNA"/>
</dbReference>